<dbReference type="InterPro" id="IPR038666">
    <property type="entry name" value="SSP1_head-tail_sf"/>
</dbReference>
<dbReference type="Gene3D" id="2.40.10.270">
    <property type="entry name" value="Bacteriophage SPP1 head-tail adaptor protein"/>
    <property type="match status" value="1"/>
</dbReference>
<sequence>MTLAAGRLRHRVLIERKDLARDSSGEVIQDPETGDTQEVWVSVAEVYAAIEPLSAREFLAAQAVQSQVTARIVIRHRPGMVGALRLVHMVNGARGTVYNPAGFLPDKESGLEYLTSPVSAGVSDTGQ</sequence>
<dbReference type="EMBL" id="LR743507">
    <property type="protein sequence ID" value="CAA2107644.1"/>
    <property type="molecule type" value="Genomic_DNA"/>
</dbReference>
<dbReference type="NCBIfam" id="TIGR01563">
    <property type="entry name" value="gp16_SPP1"/>
    <property type="match status" value="1"/>
</dbReference>
<organism evidence="1">
    <name type="scientific">Variovorax paradoxus</name>
    <dbReference type="NCBI Taxonomy" id="34073"/>
    <lineage>
        <taxon>Bacteria</taxon>
        <taxon>Pseudomonadati</taxon>
        <taxon>Pseudomonadota</taxon>
        <taxon>Betaproteobacteria</taxon>
        <taxon>Burkholderiales</taxon>
        <taxon>Comamonadaceae</taxon>
        <taxon>Variovorax</taxon>
    </lineage>
</organism>
<protein>
    <recommendedName>
        <fullName evidence="2">Head-tail adaptor protein</fullName>
    </recommendedName>
</protein>
<accession>A0A679JFK2</accession>
<proteinExistence type="predicted"/>
<evidence type="ECO:0000313" key="1">
    <source>
        <dbReference type="EMBL" id="CAA2107644.1"/>
    </source>
</evidence>
<reference evidence="1" key="1">
    <citation type="submission" date="2019-12" db="EMBL/GenBank/DDBJ databases">
        <authorList>
            <person name="Cremers G."/>
        </authorList>
    </citation>
    <scope>NUCLEOTIDE SEQUENCE</scope>
    <source>
        <strain evidence="1">Vvax</strain>
    </source>
</reference>
<dbReference type="InterPro" id="IPR008767">
    <property type="entry name" value="Phage_SPP1_head-tail_adaptor"/>
</dbReference>
<dbReference type="AlphaFoldDB" id="A0A679JFK2"/>
<evidence type="ECO:0008006" key="2">
    <source>
        <dbReference type="Google" id="ProtNLM"/>
    </source>
</evidence>
<dbReference type="RefSeq" id="WP_339091877.1">
    <property type="nucleotide sequence ID" value="NZ_LR743507.1"/>
</dbReference>
<gene>
    <name evidence="1" type="ORF">VVAX_04336</name>
</gene>
<name>A0A679JFK2_VARPD</name>
<dbReference type="Pfam" id="PF05521">
    <property type="entry name" value="Phage_HCP"/>
    <property type="match status" value="1"/>
</dbReference>